<reference evidence="10" key="1">
    <citation type="submission" date="2009-02" db="EMBL/GenBank/DDBJ databases">
        <authorList>
            <person name="Fulton L."/>
            <person name="Clifton S."/>
            <person name="Fulton B."/>
            <person name="Xu J."/>
            <person name="Minx P."/>
            <person name="Pepin K.H."/>
            <person name="Johnson M."/>
            <person name="Bhonagiri V."/>
            <person name="Nash W.E."/>
            <person name="Mardis E.R."/>
            <person name="Wilson R.K."/>
        </authorList>
    </citation>
    <scope>NUCLEOTIDE SEQUENCE [LARGE SCALE GENOMIC DNA]</scope>
    <source>
        <strain evidence="10">DSM 15053</strain>
    </source>
</reference>
<evidence type="ECO:0000256" key="1">
    <source>
        <dbReference type="ARBA" id="ARBA00004970"/>
    </source>
</evidence>
<dbReference type="Pfam" id="PF02811">
    <property type="entry name" value="PHP"/>
    <property type="match status" value="1"/>
</dbReference>
<dbReference type="InterPro" id="IPR010140">
    <property type="entry name" value="Histidinol_P_phosphatase_HisJ"/>
</dbReference>
<dbReference type="GO" id="GO:0005737">
    <property type="term" value="C:cytoplasm"/>
    <property type="evidence" value="ECO:0007669"/>
    <property type="project" value="TreeGrafter"/>
</dbReference>
<sequence>MSRKMMRADVHMHTSFSHDSKAAPEEMILGAIDKGLEMICFTDHYDKDDMEWGEESIFDPEEYFKVLLPLKEKYSGRMDIRIGVELGLRPYLGDYYRKFTAAYPFDFVIGSVHSVESTDPATGKLFEGRTDEEAYRTAFEEILTDIRSYKDYDVLGHLDYVVRYGAGREKAYTYRTFADVIDEILRQLITDGKGMELNTAGLKYGLPFAHPHPDVLKRYRELGGEMITVGADGHCPEHIAYGFDRAEEILRSCGFKYYTEFSGRKPVFKQLP</sequence>
<evidence type="ECO:0000256" key="7">
    <source>
        <dbReference type="ARBA" id="ARBA00049158"/>
    </source>
</evidence>
<dbReference type="SUPFAM" id="SSF89550">
    <property type="entry name" value="PHP domain-like"/>
    <property type="match status" value="1"/>
</dbReference>
<evidence type="ECO:0000256" key="6">
    <source>
        <dbReference type="ARBA" id="ARBA00023102"/>
    </source>
</evidence>
<evidence type="ECO:0000256" key="5">
    <source>
        <dbReference type="ARBA" id="ARBA00022801"/>
    </source>
</evidence>
<dbReference type="GO" id="GO:0000105">
    <property type="term" value="P:L-histidine biosynthetic process"/>
    <property type="evidence" value="ECO:0007669"/>
    <property type="project" value="UniProtKB-UniRule"/>
</dbReference>
<proteinExistence type="inferred from homology"/>
<dbReference type="NCBIfam" id="TIGR01856">
    <property type="entry name" value="hisJ_fam"/>
    <property type="match status" value="1"/>
</dbReference>
<dbReference type="EMBL" id="ABYI02000031">
    <property type="protein sequence ID" value="EEG73135.1"/>
    <property type="molecule type" value="Genomic_DNA"/>
</dbReference>
<dbReference type="AlphaFoldDB" id="C0C3X7"/>
<dbReference type="PANTHER" id="PTHR21039:SF0">
    <property type="entry name" value="HISTIDINOL-PHOSPHATASE"/>
    <property type="match status" value="1"/>
</dbReference>
<evidence type="ECO:0000256" key="4">
    <source>
        <dbReference type="ARBA" id="ARBA00022605"/>
    </source>
</evidence>
<dbReference type="InterPro" id="IPR016195">
    <property type="entry name" value="Pol/histidinol_Pase-like"/>
</dbReference>
<evidence type="ECO:0000259" key="9">
    <source>
        <dbReference type="SMART" id="SM00481"/>
    </source>
</evidence>
<dbReference type="EC" id="3.1.3.15" evidence="3 8"/>
<evidence type="ECO:0000313" key="10">
    <source>
        <dbReference type="EMBL" id="EEG73135.1"/>
    </source>
</evidence>
<name>C0C3X7_9FIRM</name>
<keyword evidence="5 8" id="KW-0378">Hydrolase</keyword>
<dbReference type="Gene3D" id="3.20.20.140">
    <property type="entry name" value="Metal-dependent hydrolases"/>
    <property type="match status" value="1"/>
</dbReference>
<organism evidence="10 11">
    <name type="scientific">[Clostridium] hylemonae DSM 15053</name>
    <dbReference type="NCBI Taxonomy" id="553973"/>
    <lineage>
        <taxon>Bacteria</taxon>
        <taxon>Bacillati</taxon>
        <taxon>Bacillota</taxon>
        <taxon>Clostridia</taxon>
        <taxon>Lachnospirales</taxon>
        <taxon>Lachnospiraceae</taxon>
    </lineage>
</organism>
<evidence type="ECO:0000256" key="2">
    <source>
        <dbReference type="ARBA" id="ARBA00009152"/>
    </source>
</evidence>
<evidence type="ECO:0000256" key="8">
    <source>
        <dbReference type="RuleBase" id="RU366003"/>
    </source>
</evidence>
<keyword evidence="4 8" id="KW-0028">Amino-acid biosynthesis</keyword>
<dbReference type="eggNOG" id="COG1387">
    <property type="taxonomic scope" value="Bacteria"/>
</dbReference>
<comment type="similarity">
    <text evidence="2 8">Belongs to the PHP hydrolase family. HisK subfamily.</text>
</comment>
<dbReference type="RefSeq" id="WP_006444148.1">
    <property type="nucleotide sequence ID" value="NZ_CP036524.1"/>
</dbReference>
<comment type="pathway">
    <text evidence="1 8">Amino-acid biosynthesis; L-histidine biosynthesis; L-histidine from 5-phospho-alpha-D-ribose 1-diphosphate: step 8/9.</text>
</comment>
<dbReference type="PANTHER" id="PTHR21039">
    <property type="entry name" value="HISTIDINOL PHOSPHATASE-RELATED"/>
    <property type="match status" value="1"/>
</dbReference>
<dbReference type="GO" id="GO:0004401">
    <property type="term" value="F:histidinol-phosphatase activity"/>
    <property type="evidence" value="ECO:0007669"/>
    <property type="project" value="UniProtKB-UniRule"/>
</dbReference>
<comment type="catalytic activity">
    <reaction evidence="7 8">
        <text>L-histidinol phosphate + H2O = L-histidinol + phosphate</text>
        <dbReference type="Rhea" id="RHEA:14465"/>
        <dbReference type="ChEBI" id="CHEBI:15377"/>
        <dbReference type="ChEBI" id="CHEBI:43474"/>
        <dbReference type="ChEBI" id="CHEBI:57699"/>
        <dbReference type="ChEBI" id="CHEBI:57980"/>
        <dbReference type="EC" id="3.1.3.15"/>
    </reaction>
</comment>
<dbReference type="InterPro" id="IPR003141">
    <property type="entry name" value="Pol/His_phosphatase_N"/>
</dbReference>
<keyword evidence="11" id="KW-1185">Reference proteome</keyword>
<dbReference type="Proteomes" id="UP000004893">
    <property type="component" value="Unassembled WGS sequence"/>
</dbReference>
<accession>C0C3X7</accession>
<dbReference type="SMART" id="SM00481">
    <property type="entry name" value="POLIIIAc"/>
    <property type="match status" value="1"/>
</dbReference>
<dbReference type="STRING" id="553973.CLOHYLEM_06789"/>
<keyword evidence="6 8" id="KW-0368">Histidine biosynthesis</keyword>
<protein>
    <recommendedName>
        <fullName evidence="3 8">Histidinol-phosphatase</fullName>
        <shortName evidence="8">HolPase</shortName>
        <ecNumber evidence="3 8">3.1.3.15</ecNumber>
    </recommendedName>
</protein>
<dbReference type="UniPathway" id="UPA00031">
    <property type="reaction ID" value="UER00013"/>
</dbReference>
<dbReference type="HOGENOM" id="CLU_054611_3_0_9"/>
<evidence type="ECO:0000313" key="11">
    <source>
        <dbReference type="Proteomes" id="UP000004893"/>
    </source>
</evidence>
<reference evidence="10" key="2">
    <citation type="submission" date="2013-06" db="EMBL/GenBank/DDBJ databases">
        <title>Draft genome sequence of Clostridium hylemonae (DSM 15053).</title>
        <authorList>
            <person name="Sudarsanam P."/>
            <person name="Ley R."/>
            <person name="Guruge J."/>
            <person name="Turnbaugh P.J."/>
            <person name="Mahowald M."/>
            <person name="Liep D."/>
            <person name="Gordon J."/>
        </authorList>
    </citation>
    <scope>NUCLEOTIDE SEQUENCE</scope>
    <source>
        <strain evidence="10">DSM 15053</strain>
    </source>
</reference>
<dbReference type="InterPro" id="IPR004013">
    <property type="entry name" value="PHP_dom"/>
</dbReference>
<evidence type="ECO:0000256" key="3">
    <source>
        <dbReference type="ARBA" id="ARBA00013085"/>
    </source>
</evidence>
<feature type="domain" description="Polymerase/histidinol phosphatase N-terminal" evidence="9">
    <location>
        <begin position="8"/>
        <end position="90"/>
    </location>
</feature>
<comment type="caution">
    <text evidence="10">The sequence shown here is derived from an EMBL/GenBank/DDBJ whole genome shotgun (WGS) entry which is preliminary data.</text>
</comment>
<gene>
    <name evidence="10" type="ORF">CLOHYLEM_06789</name>
</gene>